<sequence length="426" mass="46328">MTITTSAKDTIVLHGKTYKRPTRPTVVVCVDGFDPTYLEQGIADGTLPTLASFVKSGFHRTANVAMPSFTNPNNVSIITGVPTAVHGIAGNYFLDSATNTEHMVLDDSLLRGSTILAEMAAQGVRVAAVTAKDKLRRIIDHGLGLDVTSTQGTNSQNICFSTEKACDAELQQWIGRPQRPDQYSGDLSLCVLDAGIRILEADRADLFYLTLSDFIQHKHAPCTPAASEFMQGVDSRIGRLIELGAVVAITGDHGMSDKSCDDGKPNVLFVQDVLEAQFGLPSGSIRVICPITDPFVKHHGALGGFVRVHILDESLRSQVPAMVEYLRGLPAVEAALLKEDAARQLEMPLDREGDFVVVSNKNYVVGGRAAEHDLSTLGGHRLRSHGGFSEQQVPLLMSVPIVEDDSTRFRQWRNFSIFDLILNYGQ</sequence>
<dbReference type="InterPro" id="IPR017850">
    <property type="entry name" value="Alkaline_phosphatase_core_sf"/>
</dbReference>
<dbReference type="RefSeq" id="XP_040617084.1">
    <property type="nucleotide sequence ID" value="XM_040765556.1"/>
</dbReference>
<dbReference type="Proteomes" id="UP000031575">
    <property type="component" value="Unassembled WGS sequence"/>
</dbReference>
<dbReference type="OrthoDB" id="445007at2759"/>
<reference evidence="1 2" key="1">
    <citation type="journal article" date="2014" name="BMC Genomics">
        <title>Comparative genomics of the major fungal agents of human and animal Sporotrichosis: Sporothrix schenckii and Sporothrix brasiliensis.</title>
        <authorList>
            <person name="Teixeira M.M."/>
            <person name="de Almeida L.G."/>
            <person name="Kubitschek-Barreira P."/>
            <person name="Alves F.L."/>
            <person name="Kioshima E.S."/>
            <person name="Abadio A.K."/>
            <person name="Fernandes L."/>
            <person name="Derengowski L.S."/>
            <person name="Ferreira K.S."/>
            <person name="Souza R.C."/>
            <person name="Ruiz J.C."/>
            <person name="de Andrade N.C."/>
            <person name="Paes H.C."/>
            <person name="Nicola A.M."/>
            <person name="Albuquerque P."/>
            <person name="Gerber A.L."/>
            <person name="Martins V.P."/>
            <person name="Peconick L.D."/>
            <person name="Neto A.V."/>
            <person name="Chaucanez C.B."/>
            <person name="Silva P.A."/>
            <person name="Cunha O.L."/>
            <person name="de Oliveira F.F."/>
            <person name="dos Santos T.C."/>
            <person name="Barros A.L."/>
            <person name="Soares M.A."/>
            <person name="de Oliveira L.M."/>
            <person name="Marini M.M."/>
            <person name="Villalobos-Duno H."/>
            <person name="Cunha M.M."/>
            <person name="de Hoog S."/>
            <person name="da Silveira J.F."/>
            <person name="Henrissat B."/>
            <person name="Nino-Vega G.A."/>
            <person name="Cisalpino P.S."/>
            <person name="Mora-Montes H.M."/>
            <person name="Almeida S.R."/>
            <person name="Stajich J.E."/>
            <person name="Lopes-Bezerra L.M."/>
            <person name="Vasconcelos A.T."/>
            <person name="Felipe M.S."/>
        </authorList>
    </citation>
    <scope>NUCLEOTIDE SEQUENCE [LARGE SCALE GENOMIC DNA]</scope>
    <source>
        <strain evidence="1 2">5110</strain>
    </source>
</reference>
<organism evidence="1 2">
    <name type="scientific">Sporothrix brasiliensis 5110</name>
    <dbReference type="NCBI Taxonomy" id="1398154"/>
    <lineage>
        <taxon>Eukaryota</taxon>
        <taxon>Fungi</taxon>
        <taxon>Dikarya</taxon>
        <taxon>Ascomycota</taxon>
        <taxon>Pezizomycotina</taxon>
        <taxon>Sordariomycetes</taxon>
        <taxon>Sordariomycetidae</taxon>
        <taxon>Ophiostomatales</taxon>
        <taxon>Ophiostomataceae</taxon>
        <taxon>Sporothrix</taxon>
    </lineage>
</organism>
<name>A0A0C2ERU7_9PEZI</name>
<dbReference type="EMBL" id="AWTV01000009">
    <property type="protein sequence ID" value="KIH89074.1"/>
    <property type="molecule type" value="Genomic_DNA"/>
</dbReference>
<protein>
    <submittedName>
        <fullName evidence="1">Phosphonoacetate hydrolase</fullName>
    </submittedName>
</protein>
<dbReference type="GeneID" id="63680477"/>
<dbReference type="Pfam" id="PF01663">
    <property type="entry name" value="Phosphodiest"/>
    <property type="match status" value="1"/>
</dbReference>
<dbReference type="SUPFAM" id="SSF53649">
    <property type="entry name" value="Alkaline phosphatase-like"/>
    <property type="match status" value="1"/>
</dbReference>
<dbReference type="CDD" id="cd16018">
    <property type="entry name" value="Enpp"/>
    <property type="match status" value="1"/>
</dbReference>
<dbReference type="InterPro" id="IPR002591">
    <property type="entry name" value="Phosphodiest/P_Trfase"/>
</dbReference>
<dbReference type="Gene3D" id="3.40.720.10">
    <property type="entry name" value="Alkaline Phosphatase, subunit A"/>
    <property type="match status" value="1"/>
</dbReference>
<dbReference type="PANTHER" id="PTHR10151:SF120">
    <property type="entry name" value="BIS(5'-ADENOSYL)-TRIPHOSPHATASE"/>
    <property type="match status" value="1"/>
</dbReference>
<accession>A0A0C2ERU7</accession>
<dbReference type="VEuPathDB" id="FungiDB:SPBR_07302"/>
<dbReference type="Gene3D" id="3.30.1360.110">
    <property type="entry name" value="Domain 2, Phosphonoacetate Hydrolase"/>
    <property type="match status" value="1"/>
</dbReference>
<evidence type="ECO:0000313" key="2">
    <source>
        <dbReference type="Proteomes" id="UP000031575"/>
    </source>
</evidence>
<comment type="caution">
    <text evidence="1">The sequence shown here is derived from an EMBL/GenBank/DDBJ whole genome shotgun (WGS) entry which is preliminary data.</text>
</comment>
<dbReference type="HOGENOM" id="CLU_031297_0_0_1"/>
<dbReference type="InterPro" id="IPR012710">
    <property type="entry name" value="Phosphonoacetate_hydro"/>
</dbReference>
<gene>
    <name evidence="1" type="ORF">SPBR_07302</name>
</gene>
<dbReference type="AlphaFoldDB" id="A0A0C2ERU7"/>
<dbReference type="PANTHER" id="PTHR10151">
    <property type="entry name" value="ECTONUCLEOTIDE PYROPHOSPHATASE/PHOSPHODIESTERASE"/>
    <property type="match status" value="1"/>
</dbReference>
<evidence type="ECO:0000313" key="1">
    <source>
        <dbReference type="EMBL" id="KIH89074.1"/>
    </source>
</evidence>
<dbReference type="GO" id="GO:0047400">
    <property type="term" value="F:phosphonoacetate hydrolase activity"/>
    <property type="evidence" value="ECO:0007669"/>
    <property type="project" value="InterPro"/>
</dbReference>
<dbReference type="NCBIfam" id="TIGR02335">
    <property type="entry name" value="hydr_PhnA"/>
    <property type="match status" value="1"/>
</dbReference>
<keyword evidence="2" id="KW-1185">Reference proteome</keyword>
<keyword evidence="1" id="KW-0378">Hydrolase</keyword>
<dbReference type="InterPro" id="IPR023116">
    <property type="entry name" value="Phosphonoacetate_hydro_insert"/>
</dbReference>
<proteinExistence type="predicted"/>